<dbReference type="Gene3D" id="6.10.340.10">
    <property type="match status" value="1"/>
</dbReference>
<dbReference type="PROSITE" id="PS50885">
    <property type="entry name" value="HAMP"/>
    <property type="match status" value="1"/>
</dbReference>
<dbReference type="CDD" id="cd06225">
    <property type="entry name" value="HAMP"/>
    <property type="match status" value="1"/>
</dbReference>
<evidence type="ECO:0000256" key="1">
    <source>
        <dbReference type="SAM" id="Phobius"/>
    </source>
</evidence>
<dbReference type="GO" id="GO:0007165">
    <property type="term" value="P:signal transduction"/>
    <property type="evidence" value="ECO:0007669"/>
    <property type="project" value="InterPro"/>
</dbReference>
<dbReference type="SMART" id="SM00304">
    <property type="entry name" value="HAMP"/>
    <property type="match status" value="1"/>
</dbReference>
<dbReference type="GO" id="GO:0016020">
    <property type="term" value="C:membrane"/>
    <property type="evidence" value="ECO:0007669"/>
    <property type="project" value="InterPro"/>
</dbReference>
<organism evidence="3">
    <name type="scientific">hydrothermal vent metagenome</name>
    <dbReference type="NCBI Taxonomy" id="652676"/>
    <lineage>
        <taxon>unclassified sequences</taxon>
        <taxon>metagenomes</taxon>
        <taxon>ecological metagenomes</taxon>
    </lineage>
</organism>
<dbReference type="InterPro" id="IPR003660">
    <property type="entry name" value="HAMP_dom"/>
</dbReference>
<keyword evidence="1" id="KW-1133">Transmembrane helix</keyword>
<feature type="transmembrane region" description="Helical" evidence="1">
    <location>
        <begin position="7"/>
        <end position="27"/>
    </location>
</feature>
<gene>
    <name evidence="3" type="ORF">MNBD_GAMMA23-2046</name>
</gene>
<keyword evidence="1" id="KW-0812">Transmembrane</keyword>
<feature type="transmembrane region" description="Helical" evidence="1">
    <location>
        <begin position="208"/>
        <end position="231"/>
    </location>
</feature>
<protein>
    <recommendedName>
        <fullName evidence="2">HAMP domain-containing protein</fullName>
    </recommendedName>
</protein>
<dbReference type="InterPro" id="IPR021796">
    <property type="entry name" value="Tll0287-like_dom"/>
</dbReference>
<name>A0A3B0ZIW3_9ZZZZ</name>
<dbReference type="EMBL" id="UOFT01000033">
    <property type="protein sequence ID" value="VAW93395.1"/>
    <property type="molecule type" value="Genomic_DNA"/>
</dbReference>
<dbReference type="Pfam" id="PF00672">
    <property type="entry name" value="HAMP"/>
    <property type="match status" value="1"/>
</dbReference>
<proteinExistence type="predicted"/>
<feature type="domain" description="HAMP" evidence="2">
    <location>
        <begin position="233"/>
        <end position="286"/>
    </location>
</feature>
<keyword evidence="1" id="KW-0472">Membrane</keyword>
<dbReference type="Pfam" id="PF11845">
    <property type="entry name" value="Tll0287-like"/>
    <property type="match status" value="1"/>
</dbReference>
<dbReference type="SUPFAM" id="SSF158472">
    <property type="entry name" value="HAMP domain-like"/>
    <property type="match status" value="1"/>
</dbReference>
<dbReference type="AlphaFoldDB" id="A0A3B0ZIW3"/>
<accession>A0A3B0ZIW3</accession>
<evidence type="ECO:0000259" key="2">
    <source>
        <dbReference type="PROSITE" id="PS50885"/>
    </source>
</evidence>
<evidence type="ECO:0000313" key="3">
    <source>
        <dbReference type="EMBL" id="VAW93395.1"/>
    </source>
</evidence>
<reference evidence="3" key="1">
    <citation type="submission" date="2018-06" db="EMBL/GenBank/DDBJ databases">
        <authorList>
            <person name="Zhirakovskaya E."/>
        </authorList>
    </citation>
    <scope>NUCLEOTIDE SEQUENCE</scope>
</reference>
<sequence length="294" mass="32900">MKLTTKFNLILTLVLSISLIICAYFSYNILQKNAKREVVKHAGMMLEAALAIRGYTVTEIRPLLVEQMQSTFLPQSVPAYAATQSFNSLRKKHPQYSYKEATLNPTNLRNRATDWETDIVQEFSNNRIRKEVTGVRQTPTGPVLYLARPIQIKKQGCLTCHGTISSAPATLVEKYGTANGFGWKLNEIVGAQIVTVPMSLPVQKANEVFVTFMLLLIGVFLFIIVVLNIMLKQIIIKPVMRMAVAANKISVGKFDTPEFDESGKDEVAILSASFNRMRRSLQKAIKMLQQRSAG</sequence>